<dbReference type="InterPro" id="IPR022837">
    <property type="entry name" value="MsrQ-like"/>
</dbReference>
<dbReference type="GO" id="GO:0005886">
    <property type="term" value="C:plasma membrane"/>
    <property type="evidence" value="ECO:0007669"/>
    <property type="project" value="TreeGrafter"/>
</dbReference>
<reference evidence="2 3" key="1">
    <citation type="submission" date="2016-09" db="EMBL/GenBank/DDBJ databases">
        <title>Draft Genome Sequence of four Alteromonas macleodii strains isolated from copper coupons and grown long-term at elevated copper levels.</title>
        <authorList>
            <person name="Cusick K."/>
            <person name="Dale J."/>
            <person name="Little B."/>
            <person name="Biffinger J."/>
        </authorList>
    </citation>
    <scope>NUCLEOTIDE SEQUENCE [LARGE SCALE GENOMIC DNA]</scope>
    <source>
        <strain evidence="2 3">KCP01</strain>
    </source>
</reference>
<organism evidence="2 3">
    <name type="scientific">Alteromonas macleodii</name>
    <name type="common">Pseudoalteromonas macleodii</name>
    <dbReference type="NCBI Taxonomy" id="28108"/>
    <lineage>
        <taxon>Bacteria</taxon>
        <taxon>Pseudomonadati</taxon>
        <taxon>Pseudomonadota</taxon>
        <taxon>Gammaproteobacteria</taxon>
        <taxon>Alteromonadales</taxon>
        <taxon>Alteromonadaceae</taxon>
        <taxon>Alteromonas/Salinimonas group</taxon>
        <taxon>Alteromonas</taxon>
    </lineage>
</organism>
<dbReference type="Proteomes" id="UP000095392">
    <property type="component" value="Unassembled WGS sequence"/>
</dbReference>
<feature type="transmembrane region" description="Helical" evidence="1">
    <location>
        <begin position="64"/>
        <end position="81"/>
    </location>
</feature>
<dbReference type="EMBL" id="MIPY01000042">
    <property type="protein sequence ID" value="OES25634.1"/>
    <property type="molecule type" value="Genomic_DNA"/>
</dbReference>
<dbReference type="GO" id="GO:0020037">
    <property type="term" value="F:heme binding"/>
    <property type="evidence" value="ECO:0007669"/>
    <property type="project" value="TreeGrafter"/>
</dbReference>
<evidence type="ECO:0000256" key="1">
    <source>
        <dbReference type="SAM" id="Phobius"/>
    </source>
</evidence>
<sequence length="95" mass="11324">MHTYQAKLPLQATKDKERTQQIIEQLLLLCANRWQSLHNTIYLVVLLALLHFSWSRKTGLQEPLIYWAIALLILLPRLQYLKQRLQRARLSRNSM</sequence>
<dbReference type="PANTHER" id="PTHR36964:SF1">
    <property type="entry name" value="PROTEIN-METHIONINE-SULFOXIDE REDUCTASE HEME-BINDING SUBUNIT MSRQ"/>
    <property type="match status" value="1"/>
</dbReference>
<keyword evidence="1" id="KW-0472">Membrane</keyword>
<dbReference type="PANTHER" id="PTHR36964">
    <property type="entry name" value="PROTEIN-METHIONINE-SULFOXIDE REDUCTASE HEME-BINDING SUBUNIT MSRQ"/>
    <property type="match status" value="1"/>
</dbReference>
<proteinExistence type="predicted"/>
<feature type="transmembrane region" description="Helical" evidence="1">
    <location>
        <begin position="36"/>
        <end position="52"/>
    </location>
</feature>
<evidence type="ECO:0000313" key="2">
    <source>
        <dbReference type="EMBL" id="OES25634.1"/>
    </source>
</evidence>
<dbReference type="GO" id="GO:0016679">
    <property type="term" value="F:oxidoreductase activity, acting on diphenols and related substances as donors"/>
    <property type="evidence" value="ECO:0007669"/>
    <property type="project" value="TreeGrafter"/>
</dbReference>
<dbReference type="GO" id="GO:0010181">
    <property type="term" value="F:FMN binding"/>
    <property type="evidence" value="ECO:0007669"/>
    <property type="project" value="TreeGrafter"/>
</dbReference>
<protein>
    <submittedName>
        <fullName evidence="2">Uncharacterized protein</fullName>
    </submittedName>
</protein>
<keyword evidence="3" id="KW-1185">Reference proteome</keyword>
<gene>
    <name evidence="2" type="ORF">BFV95_4397</name>
</gene>
<dbReference type="AlphaFoldDB" id="A0AB36FNS4"/>
<keyword evidence="1" id="KW-0812">Transmembrane</keyword>
<comment type="caution">
    <text evidence="2">The sequence shown here is derived from an EMBL/GenBank/DDBJ whole genome shotgun (WGS) entry which is preliminary data.</text>
</comment>
<evidence type="ECO:0000313" key="3">
    <source>
        <dbReference type="Proteomes" id="UP000095392"/>
    </source>
</evidence>
<keyword evidence="1" id="KW-1133">Transmembrane helix</keyword>
<accession>A0AB36FNS4</accession>
<name>A0AB36FNS4_ALTMA</name>
<dbReference type="RefSeq" id="WP_044447356.1">
    <property type="nucleotide sequence ID" value="NZ_CP046144.1"/>
</dbReference>